<dbReference type="Proteomes" id="UP000219467">
    <property type="component" value="Unassembled WGS sequence"/>
</dbReference>
<dbReference type="InterPro" id="IPR001501">
    <property type="entry name" value="Ni-dep_hyd_lsu"/>
</dbReference>
<dbReference type="InterPro" id="IPR018194">
    <property type="entry name" value="Ni-dep_hyd_lsu_Ni_BS"/>
</dbReference>
<feature type="binding site" evidence="7">
    <location>
        <position position="476"/>
    </location>
    <ligand>
        <name>Mg(2+)</name>
        <dbReference type="ChEBI" id="CHEBI:18420"/>
    </ligand>
</feature>
<dbReference type="PANTHER" id="PTHR42958">
    <property type="entry name" value="HYDROGENASE-2 LARGE CHAIN"/>
    <property type="match status" value="1"/>
</dbReference>
<keyword evidence="4 7" id="KW-0533">Nickel</keyword>
<comment type="similarity">
    <text evidence="3">Belongs to the [NiFe]/[NiFeSe] hydrogenase large subunit family.</text>
</comment>
<dbReference type="PANTHER" id="PTHR42958:SF4">
    <property type="entry name" value="HYDROGENASE EXPRESSION_FORMATION PROTEIN HUPK"/>
    <property type="match status" value="1"/>
</dbReference>
<keyword evidence="7" id="KW-0408">Iron</keyword>
<feature type="binding site" evidence="7">
    <location>
        <position position="470"/>
    </location>
    <ligand>
        <name>Ni(2+)</name>
        <dbReference type="ChEBI" id="CHEBI:49786"/>
    </ligand>
</feature>
<dbReference type="RefSeq" id="WP_097029623.1">
    <property type="nucleotide sequence ID" value="NZ_OAOQ01000003.1"/>
</dbReference>
<feature type="binding site" evidence="7">
    <location>
        <position position="473"/>
    </location>
    <ligand>
        <name>Fe cation</name>
        <dbReference type="ChEBI" id="CHEBI:24875"/>
    </ligand>
</feature>
<dbReference type="SUPFAM" id="SSF56762">
    <property type="entry name" value="HydB/Nqo4-like"/>
    <property type="match status" value="1"/>
</dbReference>
<comment type="cofactor">
    <cofactor evidence="1 7">
        <name>Ni(2+)</name>
        <dbReference type="ChEBI" id="CHEBI:49786"/>
    </cofactor>
</comment>
<feature type="binding site" evidence="7">
    <location>
        <position position="41"/>
    </location>
    <ligand>
        <name>Mg(2+)</name>
        <dbReference type="ChEBI" id="CHEBI:18420"/>
    </ligand>
</feature>
<proteinExistence type="inferred from homology"/>
<dbReference type="AlphaFoldDB" id="A0A285CQ20"/>
<dbReference type="Gene3D" id="1.10.645.10">
    <property type="entry name" value="Cytochrome-c3 Hydrogenase, chain B"/>
    <property type="match status" value="1"/>
</dbReference>
<evidence type="ECO:0000256" key="1">
    <source>
        <dbReference type="ARBA" id="ARBA00001967"/>
    </source>
</evidence>
<evidence type="ECO:0000256" key="6">
    <source>
        <dbReference type="ARBA" id="ARBA00023002"/>
    </source>
</evidence>
<keyword evidence="6" id="KW-0560">Oxidoreductase</keyword>
<comment type="cofactor">
    <cofactor evidence="7">
        <name>Fe cation</name>
        <dbReference type="ChEBI" id="CHEBI:24875"/>
    </cofactor>
</comment>
<feature type="binding site" evidence="7">
    <location>
        <position position="63"/>
    </location>
    <ligand>
        <name>Ni(2+)</name>
        <dbReference type="ChEBI" id="CHEBI:49786"/>
    </ligand>
</feature>
<dbReference type="EMBL" id="OAOQ01000003">
    <property type="protein sequence ID" value="SNX69166.1"/>
    <property type="molecule type" value="Genomic_DNA"/>
</dbReference>
<evidence type="ECO:0000256" key="3">
    <source>
        <dbReference type="ARBA" id="ARBA00009292"/>
    </source>
</evidence>
<dbReference type="GO" id="GO:0008901">
    <property type="term" value="F:ferredoxin hydrogenase activity"/>
    <property type="evidence" value="ECO:0007669"/>
    <property type="project" value="InterPro"/>
</dbReference>
<evidence type="ECO:0000313" key="9">
    <source>
        <dbReference type="Proteomes" id="UP000219467"/>
    </source>
</evidence>
<reference evidence="9" key="1">
    <citation type="submission" date="2017-08" db="EMBL/GenBank/DDBJ databases">
        <authorList>
            <person name="Varghese N."/>
            <person name="Submissions S."/>
        </authorList>
    </citation>
    <scope>NUCLEOTIDE SEQUENCE [LARGE SCALE GENOMIC DNA]</scope>
    <source>
        <strain evidence="9">JA234</strain>
    </source>
</reference>
<organism evidence="8 9">
    <name type="scientific">Cereibacter ovatus</name>
    <dbReference type="NCBI Taxonomy" id="439529"/>
    <lineage>
        <taxon>Bacteria</taxon>
        <taxon>Pseudomonadati</taxon>
        <taxon>Pseudomonadota</taxon>
        <taxon>Alphaproteobacteria</taxon>
        <taxon>Rhodobacterales</taxon>
        <taxon>Paracoccaceae</taxon>
        <taxon>Cereibacter</taxon>
    </lineage>
</organism>
<dbReference type="InterPro" id="IPR050867">
    <property type="entry name" value="NiFe/NiFeSe_hydrgnase_LSU"/>
</dbReference>
<name>A0A285CQ20_9RHOB</name>
<dbReference type="OrthoDB" id="9761717at2"/>
<evidence type="ECO:0000256" key="7">
    <source>
        <dbReference type="PIRSR" id="PIRSR601501-1"/>
    </source>
</evidence>
<sequence length="476" mass="50648">MTRLVVGPFNRVEGDLEVHLEIAEGKVTLARVNAPLYRGFERMLEGRDPRDALTITPRICGICSISQSVAAARALGAAMGVAPTPEGARVAALIHAIENAADHVAHFNLFFMPDFTRPGYARRGWHARAVDRFTAIEGSAQREAVAARAALMHVLGQLAGKWPHTLAVQPGGVTRAPGPAEKMRILASLRGFRRYLEKVVFGAPVEDFVALGAESALMRWGKGDAGLFLEIAADLDLAAMGRGAGRYLAFGAYPLATGPAFPAGVWEKTGGPRALDPAGIREDLAYSWMMGAASHPSTGQTLPDEDMRGPAYSWCKAPRLEGQPMEVGAIARQVIAGHPLARDLARQGGVLARVAGRLLELARTQILMERLATDIDTSARFMAAPVAVPDAGSGAGLVEAARGALGHWLTIRKGVIANYQIVAPTTWNFSPRDAAGVPGPLEAALLGAQVWPDEPTPLSVQHIVRSFDPCMVCTVH</sequence>
<feature type="binding site" evidence="7">
    <location>
        <position position="421"/>
    </location>
    <ligand>
        <name>Mg(2+)</name>
        <dbReference type="ChEBI" id="CHEBI:18420"/>
    </ligand>
</feature>
<dbReference type="InterPro" id="IPR029014">
    <property type="entry name" value="NiFe-Hase_large"/>
</dbReference>
<dbReference type="Pfam" id="PF00374">
    <property type="entry name" value="NiFeSe_Hases"/>
    <property type="match status" value="2"/>
</dbReference>
<dbReference type="GO" id="GO:0030313">
    <property type="term" value="C:cell envelope"/>
    <property type="evidence" value="ECO:0007669"/>
    <property type="project" value="UniProtKB-SubCell"/>
</dbReference>
<evidence type="ECO:0000256" key="2">
    <source>
        <dbReference type="ARBA" id="ARBA00004196"/>
    </source>
</evidence>
<evidence type="ECO:0000256" key="4">
    <source>
        <dbReference type="ARBA" id="ARBA00022596"/>
    </source>
</evidence>
<evidence type="ECO:0000313" key="8">
    <source>
        <dbReference type="EMBL" id="SNX69166.1"/>
    </source>
</evidence>
<protein>
    <submittedName>
        <fullName evidence="8">Hydrogenase large subunit</fullName>
    </submittedName>
</protein>
<keyword evidence="5 7" id="KW-0479">Metal-binding</keyword>
<evidence type="ECO:0000256" key="5">
    <source>
        <dbReference type="ARBA" id="ARBA00022723"/>
    </source>
</evidence>
<comment type="subcellular location">
    <subcellularLocation>
        <location evidence="2">Cell envelope</location>
    </subcellularLocation>
</comment>
<dbReference type="GO" id="GO:0016151">
    <property type="term" value="F:nickel cation binding"/>
    <property type="evidence" value="ECO:0007669"/>
    <property type="project" value="InterPro"/>
</dbReference>
<keyword evidence="9" id="KW-1185">Reference proteome</keyword>
<keyword evidence="7" id="KW-0460">Magnesium</keyword>
<feature type="binding site" evidence="7">
    <location>
        <position position="63"/>
    </location>
    <ligand>
        <name>Fe cation</name>
        <dbReference type="ChEBI" id="CHEBI:24875"/>
    </ligand>
</feature>
<feature type="binding site" evidence="7">
    <location>
        <position position="60"/>
    </location>
    <ligand>
        <name>Ni(2+)</name>
        <dbReference type="ChEBI" id="CHEBI:49786"/>
    </ligand>
</feature>
<accession>A0A285CQ20</accession>
<dbReference type="PROSITE" id="PS00507">
    <property type="entry name" value="NI_HGENASE_L_1"/>
    <property type="match status" value="1"/>
</dbReference>
<gene>
    <name evidence="8" type="ORF">SAMN05878503_103153</name>
</gene>